<gene>
    <name evidence="1" type="ORF">Pint_14751</name>
</gene>
<organism evidence="1 2">
    <name type="scientific">Pistacia integerrima</name>
    <dbReference type="NCBI Taxonomy" id="434235"/>
    <lineage>
        <taxon>Eukaryota</taxon>
        <taxon>Viridiplantae</taxon>
        <taxon>Streptophyta</taxon>
        <taxon>Embryophyta</taxon>
        <taxon>Tracheophyta</taxon>
        <taxon>Spermatophyta</taxon>
        <taxon>Magnoliopsida</taxon>
        <taxon>eudicotyledons</taxon>
        <taxon>Gunneridae</taxon>
        <taxon>Pentapetalae</taxon>
        <taxon>rosids</taxon>
        <taxon>malvids</taxon>
        <taxon>Sapindales</taxon>
        <taxon>Anacardiaceae</taxon>
        <taxon>Pistacia</taxon>
    </lineage>
</organism>
<dbReference type="EMBL" id="CM047743">
    <property type="protein sequence ID" value="KAJ0030951.1"/>
    <property type="molecule type" value="Genomic_DNA"/>
</dbReference>
<evidence type="ECO:0000313" key="2">
    <source>
        <dbReference type="Proteomes" id="UP001163603"/>
    </source>
</evidence>
<dbReference type="Proteomes" id="UP001163603">
    <property type="component" value="Chromosome 8"/>
</dbReference>
<name>A0ACC0Y6N3_9ROSI</name>
<reference evidence="2" key="1">
    <citation type="journal article" date="2023" name="G3 (Bethesda)">
        <title>Genome assembly and association tests identify interacting loci associated with vigor, precocity, and sex in interspecific pistachio rootstocks.</title>
        <authorList>
            <person name="Palmer W."/>
            <person name="Jacygrad E."/>
            <person name="Sagayaradj S."/>
            <person name="Cavanaugh K."/>
            <person name="Han R."/>
            <person name="Bertier L."/>
            <person name="Beede B."/>
            <person name="Kafkas S."/>
            <person name="Golino D."/>
            <person name="Preece J."/>
            <person name="Michelmore R."/>
        </authorList>
    </citation>
    <scope>NUCLEOTIDE SEQUENCE [LARGE SCALE GENOMIC DNA]</scope>
</reference>
<accession>A0ACC0Y6N3</accession>
<sequence length="138" mass="15198">MNYFTIGTSWINFDDVEAIRAKVSYAKKKGTLATSRGKSYLMITGYFQAAIILLTVIRRPSSQSHRRGVAISELLSLTDHVIGSSSPVSYIVASSSPLSLRHKTHDYPLSLLHIIVIPSLSPSASLLSHHHRSHRSVS</sequence>
<comment type="caution">
    <text evidence="1">The sequence shown here is derived from an EMBL/GenBank/DDBJ whole genome shotgun (WGS) entry which is preliminary data.</text>
</comment>
<protein>
    <submittedName>
        <fullName evidence="1">Uncharacterized protein</fullName>
    </submittedName>
</protein>
<proteinExistence type="predicted"/>
<evidence type="ECO:0000313" key="1">
    <source>
        <dbReference type="EMBL" id="KAJ0030951.1"/>
    </source>
</evidence>
<keyword evidence="2" id="KW-1185">Reference proteome</keyword>